<keyword evidence="2" id="KW-0677">Repeat</keyword>
<feature type="compositionally biased region" description="Basic residues" evidence="3">
    <location>
        <begin position="1"/>
        <end position="11"/>
    </location>
</feature>
<feature type="region of interest" description="Disordered" evidence="3">
    <location>
        <begin position="1"/>
        <end position="23"/>
    </location>
</feature>
<comment type="caution">
    <text evidence="4">The sequence shown here is derived from an EMBL/GenBank/DDBJ whole genome shotgun (WGS) entry which is preliminary data.</text>
</comment>
<dbReference type="Gene3D" id="3.80.10.10">
    <property type="entry name" value="Ribonuclease Inhibitor"/>
    <property type="match status" value="3"/>
</dbReference>
<evidence type="ECO:0000313" key="4">
    <source>
        <dbReference type="EMBL" id="CAE1140854.1"/>
    </source>
</evidence>
<dbReference type="OrthoDB" id="1939344at2759"/>
<accession>A0A812AKB9</accession>
<protein>
    <submittedName>
        <fullName evidence="4">LRRC49</fullName>
    </submittedName>
</protein>
<dbReference type="Pfam" id="PF14580">
    <property type="entry name" value="LRR_9"/>
    <property type="match status" value="1"/>
</dbReference>
<sequence length="770" mass="87449">MSNRTRNRPAFHSKETAGGNQQKEAIVLKPAQLAPDLMMKRFWASVDYPFNHFTEKLPIHHRGIGPSKRQTNPNCTLSPEQSSPEPFAAEEEIRFSRTSSRSAFSPANHNHPKNNPVFLPGDRVIFMESPVVPGVPVVYRTSEEKAANPDRLNLDRRRLTVCPILEGEEQLRLLNYQHNLIQKIQHVGYLKKLIFLDLYDNQIEEIQGISSLKSLRVLMLGKNKIKKIQNLDSLSKLDVLDLHNNQCDIDNLPSLQRLFLSFNEISSFDSISSLSDSTSLSEVSLDGNPIAIEQNYRQTLLHHMQQLKLLDMHRVSEDERRVALVIARKEEEKKREQRKIAIMKEKRRAAITNAKCQWEAIQGSMMSRSGKLSKIPDLYAQHVATYPSSNTQDILHCESLATNASHLGSGNREEATVEESFVLHGKMEKQPQRPESAHSVHTDMSALTSASNSDPQTQKMDISKSSSAKTRNEQNKNTKETMIFRSTGKVGSGMGDINNLAELDCNCLSLYGSASLEALDRNWGVQSAGMVNTVVFNFIDFDEIVKHVHKLRSRFPSLANLIFNSCNIHSFSQLNGLANLRRLDSLTIDSTNPVTKFTLWKPYLLFRLAHLSPKNINNEDVNASDIVEAENLFSPLSSITSELTLSHLLFLLGESKKKQILSALEDKSKKSSDLKLYAKTQEDLLARSTLTYSVSECNTGKRQKLLYKQRLAKNYVTEISKSILYADKKRTEVYKIWPQLFQELLMMAVRDMNDIHAYKKKWLENIEKSL</sequence>
<organism evidence="4 5">
    <name type="scientific">Acanthosepion pharaonis</name>
    <name type="common">Pharaoh cuttlefish</name>
    <name type="synonym">Sepia pharaonis</name>
    <dbReference type="NCBI Taxonomy" id="158019"/>
    <lineage>
        <taxon>Eukaryota</taxon>
        <taxon>Metazoa</taxon>
        <taxon>Spiralia</taxon>
        <taxon>Lophotrochozoa</taxon>
        <taxon>Mollusca</taxon>
        <taxon>Cephalopoda</taxon>
        <taxon>Coleoidea</taxon>
        <taxon>Decapodiformes</taxon>
        <taxon>Sepiida</taxon>
        <taxon>Sepiina</taxon>
        <taxon>Sepiidae</taxon>
        <taxon>Acanthosepion</taxon>
    </lineage>
</organism>
<evidence type="ECO:0000256" key="3">
    <source>
        <dbReference type="SAM" id="MobiDB-lite"/>
    </source>
</evidence>
<reference evidence="4" key="1">
    <citation type="submission" date="2021-01" db="EMBL/GenBank/DDBJ databases">
        <authorList>
            <person name="Li R."/>
            <person name="Bekaert M."/>
        </authorList>
    </citation>
    <scope>NUCLEOTIDE SEQUENCE</scope>
    <source>
        <strain evidence="4">Farmed</strain>
    </source>
</reference>
<dbReference type="PROSITE" id="PS51450">
    <property type="entry name" value="LRR"/>
    <property type="match status" value="3"/>
</dbReference>
<feature type="compositionally biased region" description="Polar residues" evidence="3">
    <location>
        <begin position="68"/>
        <end position="84"/>
    </location>
</feature>
<dbReference type="SUPFAM" id="SSF52075">
    <property type="entry name" value="Outer arm dynein light chain 1"/>
    <property type="match status" value="1"/>
</dbReference>
<dbReference type="AlphaFoldDB" id="A0A812AKB9"/>
<dbReference type="InterPro" id="IPR001611">
    <property type="entry name" value="Leu-rich_rpt"/>
</dbReference>
<dbReference type="InterPro" id="IPR050576">
    <property type="entry name" value="Cilia_flagella_integrity"/>
</dbReference>
<keyword evidence="1" id="KW-0433">Leucine-rich repeat</keyword>
<dbReference type="EMBL" id="CAHIKZ030000018">
    <property type="protein sequence ID" value="CAE1140854.1"/>
    <property type="molecule type" value="Genomic_DNA"/>
</dbReference>
<evidence type="ECO:0000256" key="1">
    <source>
        <dbReference type="ARBA" id="ARBA00022614"/>
    </source>
</evidence>
<feature type="compositionally biased region" description="Basic and acidic residues" evidence="3">
    <location>
        <begin position="426"/>
        <end position="441"/>
    </location>
</feature>
<dbReference type="SMART" id="SM00365">
    <property type="entry name" value="LRR_SD22"/>
    <property type="match status" value="3"/>
</dbReference>
<dbReference type="PANTHER" id="PTHR45973">
    <property type="entry name" value="PROTEIN PHOSPHATASE 1 REGULATORY SUBUNIT SDS22-RELATED"/>
    <property type="match status" value="1"/>
</dbReference>
<proteinExistence type="predicted"/>
<keyword evidence="5" id="KW-1185">Reference proteome</keyword>
<evidence type="ECO:0000256" key="2">
    <source>
        <dbReference type="ARBA" id="ARBA00022737"/>
    </source>
</evidence>
<gene>
    <name evidence="4" type="ORF">SPHA_692</name>
</gene>
<feature type="compositionally biased region" description="Polar residues" evidence="3">
    <location>
        <begin position="445"/>
        <end position="469"/>
    </location>
</feature>
<feature type="compositionally biased region" description="Basic and acidic residues" evidence="3">
    <location>
        <begin position="470"/>
        <end position="479"/>
    </location>
</feature>
<feature type="region of interest" description="Disordered" evidence="3">
    <location>
        <begin position="426"/>
        <end position="480"/>
    </location>
</feature>
<evidence type="ECO:0000313" key="5">
    <source>
        <dbReference type="Proteomes" id="UP000597762"/>
    </source>
</evidence>
<name>A0A812AKB9_ACAPH</name>
<feature type="region of interest" description="Disordered" evidence="3">
    <location>
        <begin position="61"/>
        <end position="88"/>
    </location>
</feature>
<dbReference type="FunFam" id="3.80.10.10:FF:000323">
    <property type="entry name" value="Leucine-rich repeat-containing protein 49 isoform 1"/>
    <property type="match status" value="1"/>
</dbReference>
<dbReference type="InterPro" id="IPR032675">
    <property type="entry name" value="LRR_dom_sf"/>
</dbReference>
<dbReference type="Proteomes" id="UP000597762">
    <property type="component" value="Unassembled WGS sequence"/>
</dbReference>
<dbReference type="PANTHER" id="PTHR45973:SF8">
    <property type="entry name" value="LEUCINE-RICH REPEAT-CONTAINING PROTEIN 49"/>
    <property type="match status" value="1"/>
</dbReference>